<dbReference type="AlphaFoldDB" id="A0A5J5IH80"/>
<evidence type="ECO:0000256" key="1">
    <source>
        <dbReference type="SAM" id="Phobius"/>
    </source>
</evidence>
<feature type="transmembrane region" description="Helical" evidence="1">
    <location>
        <begin position="32"/>
        <end position="54"/>
    </location>
</feature>
<feature type="transmembrane region" description="Helical" evidence="1">
    <location>
        <begin position="98"/>
        <end position="123"/>
    </location>
</feature>
<keyword evidence="1" id="KW-0472">Membrane</keyword>
<gene>
    <name evidence="2" type="ORF">FW778_10830</name>
</gene>
<feature type="transmembrane region" description="Helical" evidence="1">
    <location>
        <begin position="60"/>
        <end position="77"/>
    </location>
</feature>
<keyword evidence="3" id="KW-1185">Reference proteome</keyword>
<name>A0A5J5IH80_9BACT</name>
<dbReference type="Proteomes" id="UP000326903">
    <property type="component" value="Unassembled WGS sequence"/>
</dbReference>
<keyword evidence="1" id="KW-1133">Transmembrane helix</keyword>
<organism evidence="2 3">
    <name type="scientific">Ginsengibacter hankyongi</name>
    <dbReference type="NCBI Taxonomy" id="2607284"/>
    <lineage>
        <taxon>Bacteria</taxon>
        <taxon>Pseudomonadati</taxon>
        <taxon>Bacteroidota</taxon>
        <taxon>Chitinophagia</taxon>
        <taxon>Chitinophagales</taxon>
        <taxon>Chitinophagaceae</taxon>
        <taxon>Ginsengibacter</taxon>
    </lineage>
</organism>
<dbReference type="Pfam" id="PF14362">
    <property type="entry name" value="DUF4407"/>
    <property type="match status" value="1"/>
</dbReference>
<dbReference type="RefSeq" id="WP_150414725.1">
    <property type="nucleotide sequence ID" value="NZ_VYQF01000002.1"/>
</dbReference>
<proteinExistence type="predicted"/>
<dbReference type="InterPro" id="IPR025519">
    <property type="entry name" value="DUF4407"/>
</dbReference>
<evidence type="ECO:0000313" key="3">
    <source>
        <dbReference type="Proteomes" id="UP000326903"/>
    </source>
</evidence>
<reference evidence="2 3" key="1">
    <citation type="submission" date="2019-09" db="EMBL/GenBank/DDBJ databases">
        <title>Draft genome sequence of Ginsengibacter sp. BR5-29.</title>
        <authorList>
            <person name="Im W.-T."/>
        </authorList>
    </citation>
    <scope>NUCLEOTIDE SEQUENCE [LARGE SCALE GENOMIC DNA]</scope>
    <source>
        <strain evidence="2 3">BR5-29</strain>
    </source>
</reference>
<dbReference type="EMBL" id="VYQF01000002">
    <property type="protein sequence ID" value="KAA9039316.1"/>
    <property type="molecule type" value="Genomic_DNA"/>
</dbReference>
<feature type="transmembrane region" description="Helical" evidence="1">
    <location>
        <begin position="273"/>
        <end position="292"/>
    </location>
</feature>
<evidence type="ECO:0000313" key="2">
    <source>
        <dbReference type="EMBL" id="KAA9039316.1"/>
    </source>
</evidence>
<sequence length="342" mass="38903">MKSILYRFLIGCAGSDEDILDKCPRSEHIKHAGFGALVLVPATLGLFSMTYAISTFVEKPYLYILAGIVWAGIVFIFDRFIISTFRKKGSVLKDISSLAFISRVVFSAFVGIAVAHPLVLLYFHESIDVNMDEVAHAKVDSIENVYQLQKKNLQLQTDTIDRNLRPISDTIHTQEGILHDEIKGVVRSDDRTTGKAGEGPTFKYDTAYLSRLYSELAQTKQSNESKKIDNANTMAKLDSARQSKINRLTFSRDYLERESALSRLTASNSIIKITTWFLIIFFILVDILPVTWKGLTSRGPYDEYLNEIELKIKNDVQEKIIDSETKLEIHKRNKEKELMVYD</sequence>
<protein>
    <submittedName>
        <fullName evidence="2">DUF4407 domain-containing protein</fullName>
    </submittedName>
</protein>
<comment type="caution">
    <text evidence="2">The sequence shown here is derived from an EMBL/GenBank/DDBJ whole genome shotgun (WGS) entry which is preliminary data.</text>
</comment>
<accession>A0A5J5IH80</accession>
<keyword evidence="1" id="KW-0812">Transmembrane</keyword>